<dbReference type="PANTHER" id="PTHR35529">
    <property type="entry name" value="MANGANESE EFFLUX PUMP MNTP-RELATED"/>
    <property type="match status" value="1"/>
</dbReference>
<evidence type="ECO:0000313" key="7">
    <source>
        <dbReference type="Proteomes" id="UP001589609"/>
    </source>
</evidence>
<feature type="transmembrane region" description="Helical" evidence="5">
    <location>
        <begin position="66"/>
        <end position="85"/>
    </location>
</feature>
<name>A0ABV5WED7_9BACI</name>
<sequence length="223" mass="24496">MLSLLVLIIFLGFVLSIDSFGVGFTYGVRKILIPTRSLFTIMIITGTVLFISMSIGHGISRFISPHFAQMLGGLLLIVLGFWTLYNFYKTNNEDINETIAASLSQITKKQPAKKTIQLKNLRIIIEILETPMKADVDQSGWISIREAAMLGTALSLDAFGAGIGAAFLGYPIALTPIIIAIMSGTFVYLGVLAGAKFANLKWVHQLRFLPSCLLIIIGIYKFF</sequence>
<comment type="caution">
    <text evidence="6">The sequence shown here is derived from an EMBL/GenBank/DDBJ whole genome shotgun (WGS) entry which is preliminary data.</text>
</comment>
<keyword evidence="1" id="KW-1003">Cell membrane</keyword>
<feature type="transmembrane region" description="Helical" evidence="5">
    <location>
        <begin position="174"/>
        <end position="194"/>
    </location>
</feature>
<accession>A0ABV5WED7</accession>
<keyword evidence="2 5" id="KW-0812">Transmembrane</keyword>
<dbReference type="InterPro" id="IPR014205">
    <property type="entry name" value="Spore_YtaF"/>
</dbReference>
<evidence type="ECO:0000256" key="2">
    <source>
        <dbReference type="ARBA" id="ARBA00022692"/>
    </source>
</evidence>
<dbReference type="RefSeq" id="WP_379949276.1">
    <property type="nucleotide sequence ID" value="NZ_JBHMAF010000050.1"/>
</dbReference>
<feature type="transmembrane region" description="Helical" evidence="5">
    <location>
        <begin position="6"/>
        <end position="26"/>
    </location>
</feature>
<dbReference type="EMBL" id="JBHMAF010000050">
    <property type="protein sequence ID" value="MFB9758986.1"/>
    <property type="molecule type" value="Genomic_DNA"/>
</dbReference>
<evidence type="ECO:0000313" key="6">
    <source>
        <dbReference type="EMBL" id="MFB9758986.1"/>
    </source>
</evidence>
<dbReference type="InterPro" id="IPR003810">
    <property type="entry name" value="Mntp/YtaF"/>
</dbReference>
<keyword evidence="3 5" id="KW-1133">Transmembrane helix</keyword>
<dbReference type="PANTHER" id="PTHR35529:SF2">
    <property type="entry name" value="SPORULATION PROTEIN YTAF-RELATED"/>
    <property type="match status" value="1"/>
</dbReference>
<keyword evidence="7" id="KW-1185">Reference proteome</keyword>
<keyword evidence="4 5" id="KW-0472">Membrane</keyword>
<feature type="transmembrane region" description="Helical" evidence="5">
    <location>
        <begin position="38"/>
        <end position="60"/>
    </location>
</feature>
<evidence type="ECO:0000256" key="1">
    <source>
        <dbReference type="ARBA" id="ARBA00022475"/>
    </source>
</evidence>
<reference evidence="6 7" key="1">
    <citation type="submission" date="2024-09" db="EMBL/GenBank/DDBJ databases">
        <authorList>
            <person name="Sun Q."/>
            <person name="Mori K."/>
        </authorList>
    </citation>
    <scope>NUCLEOTIDE SEQUENCE [LARGE SCALE GENOMIC DNA]</scope>
    <source>
        <strain evidence="6 7">JCM 11201</strain>
    </source>
</reference>
<dbReference type="Pfam" id="PF02659">
    <property type="entry name" value="Mntp"/>
    <property type="match status" value="2"/>
</dbReference>
<evidence type="ECO:0000256" key="5">
    <source>
        <dbReference type="SAM" id="Phobius"/>
    </source>
</evidence>
<protein>
    <submittedName>
        <fullName evidence="6">Sporulation membrane protein YtaF</fullName>
    </submittedName>
</protein>
<organism evidence="6 7">
    <name type="scientific">Ectobacillus funiculus</name>
    <dbReference type="NCBI Taxonomy" id="137993"/>
    <lineage>
        <taxon>Bacteria</taxon>
        <taxon>Bacillati</taxon>
        <taxon>Bacillota</taxon>
        <taxon>Bacilli</taxon>
        <taxon>Bacillales</taxon>
        <taxon>Bacillaceae</taxon>
        <taxon>Ectobacillus</taxon>
    </lineage>
</organism>
<evidence type="ECO:0000256" key="4">
    <source>
        <dbReference type="ARBA" id="ARBA00023136"/>
    </source>
</evidence>
<dbReference type="Proteomes" id="UP001589609">
    <property type="component" value="Unassembled WGS sequence"/>
</dbReference>
<evidence type="ECO:0000256" key="3">
    <source>
        <dbReference type="ARBA" id="ARBA00022989"/>
    </source>
</evidence>
<gene>
    <name evidence="6" type="primary">ytaF</name>
    <name evidence="6" type="ORF">ACFFMS_10990</name>
</gene>
<proteinExistence type="predicted"/>
<feature type="transmembrane region" description="Helical" evidence="5">
    <location>
        <begin position="206"/>
        <end position="222"/>
    </location>
</feature>
<dbReference type="NCBIfam" id="TIGR02840">
    <property type="entry name" value="spore_YtaF"/>
    <property type="match status" value="1"/>
</dbReference>